<dbReference type="InterPro" id="IPR011990">
    <property type="entry name" value="TPR-like_helical_dom_sf"/>
</dbReference>
<gene>
    <name evidence="2" type="ORF">QO018_003664</name>
</gene>
<dbReference type="RefSeq" id="WP_209991323.1">
    <property type="nucleotide sequence ID" value="NZ_JAGINO010000048.1"/>
</dbReference>
<dbReference type="EMBL" id="JAUSVU010000014">
    <property type="protein sequence ID" value="MDQ0534787.1"/>
    <property type="molecule type" value="Genomic_DNA"/>
</dbReference>
<dbReference type="InterPro" id="IPR037919">
    <property type="entry name" value="OGT"/>
</dbReference>
<dbReference type="SUPFAM" id="SSF53756">
    <property type="entry name" value="UDP-Glycosyltransferase/glycogen phosphorylase"/>
    <property type="match status" value="1"/>
</dbReference>
<dbReference type="InterPro" id="IPR019734">
    <property type="entry name" value="TPR_rpt"/>
</dbReference>
<accession>A0ABU0MMU7</accession>
<dbReference type="Pfam" id="PF13432">
    <property type="entry name" value="TPR_16"/>
    <property type="match status" value="1"/>
</dbReference>
<dbReference type="PROSITE" id="PS50005">
    <property type="entry name" value="TPR"/>
    <property type="match status" value="1"/>
</dbReference>
<evidence type="ECO:0000313" key="3">
    <source>
        <dbReference type="Proteomes" id="UP001244552"/>
    </source>
</evidence>
<dbReference type="SUPFAM" id="SSF48452">
    <property type="entry name" value="TPR-like"/>
    <property type="match status" value="1"/>
</dbReference>
<organism evidence="2 3">
    <name type="scientific">Azospirillum picis</name>
    <dbReference type="NCBI Taxonomy" id="488438"/>
    <lineage>
        <taxon>Bacteria</taxon>
        <taxon>Pseudomonadati</taxon>
        <taxon>Pseudomonadota</taxon>
        <taxon>Alphaproteobacteria</taxon>
        <taxon>Rhodospirillales</taxon>
        <taxon>Azospirillaceae</taxon>
        <taxon>Azospirillum</taxon>
    </lineage>
</organism>
<evidence type="ECO:0000313" key="2">
    <source>
        <dbReference type="EMBL" id="MDQ0534787.1"/>
    </source>
</evidence>
<dbReference type="PANTHER" id="PTHR44366:SF1">
    <property type="entry name" value="UDP-N-ACETYLGLUCOSAMINE--PEPTIDE N-ACETYLGLUCOSAMINYLTRANSFERASE 110 KDA SUBUNIT"/>
    <property type="match status" value="1"/>
</dbReference>
<dbReference type="Proteomes" id="UP001244552">
    <property type="component" value="Unassembled WGS sequence"/>
</dbReference>
<comment type="caution">
    <text evidence="2">The sequence shown here is derived from an EMBL/GenBank/DDBJ whole genome shotgun (WGS) entry which is preliminary data.</text>
</comment>
<dbReference type="Gene3D" id="1.25.40.10">
    <property type="entry name" value="Tetratricopeptide repeat domain"/>
    <property type="match status" value="1"/>
</dbReference>
<dbReference type="PANTHER" id="PTHR44366">
    <property type="entry name" value="UDP-N-ACETYLGLUCOSAMINE--PEPTIDE N-ACETYLGLUCOSAMINYLTRANSFERASE 110 KDA SUBUNIT"/>
    <property type="match status" value="1"/>
</dbReference>
<evidence type="ECO:0000256" key="1">
    <source>
        <dbReference type="PROSITE-ProRule" id="PRU00339"/>
    </source>
</evidence>
<keyword evidence="1" id="KW-0802">TPR repeat</keyword>
<reference evidence="2 3" key="1">
    <citation type="submission" date="2023-07" db="EMBL/GenBank/DDBJ databases">
        <title>Genomic Encyclopedia of Type Strains, Phase IV (KMG-IV): sequencing the most valuable type-strain genomes for metagenomic binning, comparative biology and taxonomic classification.</title>
        <authorList>
            <person name="Goeker M."/>
        </authorList>
    </citation>
    <scope>NUCLEOTIDE SEQUENCE [LARGE SCALE GENOMIC DNA]</scope>
    <source>
        <strain evidence="2 3">DSM 19922</strain>
    </source>
</reference>
<dbReference type="SMART" id="SM00028">
    <property type="entry name" value="TPR"/>
    <property type="match status" value="3"/>
</dbReference>
<keyword evidence="3" id="KW-1185">Reference proteome</keyword>
<protein>
    <submittedName>
        <fullName evidence="2">Tfp pilus assembly protein PilF</fullName>
    </submittedName>
</protein>
<feature type="repeat" description="TPR" evidence="1">
    <location>
        <begin position="128"/>
        <end position="161"/>
    </location>
</feature>
<sequence length="483" mass="52437">MGNPFPYPAIPAAAPATIPADGADRLRALLDAAEQELIGGTAGTAELRLSRALALDPANPRALGLAGGAAHLSGRFDRALLRFGWAARLAPGNAAARNGLSEVLRRQGRLDEALRHGRLAAALAPEWPDALYNLGITHYERQEVDSAILCERRAIRLAPSAPGPHFELAEGLLLSGRLEEGWQEYEWRFRLPGVPAPVPPELLAAGRLAPRPQWDGRPQPGRLLLVADQGFGDVIQFARYIPMAERLCPDLVVAASPEMMPVLGQLIDDRRLHQEWDQLPEFDCWCPLSGLPRLFGTGLSTIPAEIPYLHADGELAAWWKERLDGVLPKGMRRIGLAWAGRPSHGNDHNRSMRLRRLAALSEIDGIALVSLQLGPAQADIGRYFGRAPLANPGPEIADFHDTMAILQGLDGLVSVDTAVAHLAGAMGVPVWLLLPYAPDWRWLRGRPDSPWYPTFRLFRQPAPGDWQGVIGQVAAAIAALAST</sequence>
<proteinExistence type="predicted"/>
<dbReference type="Gene3D" id="3.40.50.2000">
    <property type="entry name" value="Glycogen Phosphorylase B"/>
    <property type="match status" value="1"/>
</dbReference>
<name>A0ABU0MMU7_9PROT</name>